<dbReference type="NCBIfam" id="TIGR00723">
    <property type="entry name" value="ttdB_fumA_fumB"/>
    <property type="match status" value="1"/>
</dbReference>
<dbReference type="Pfam" id="PF05683">
    <property type="entry name" value="Fumerase_C"/>
    <property type="match status" value="1"/>
</dbReference>
<evidence type="ECO:0000313" key="5">
    <source>
        <dbReference type="Proteomes" id="UP000611629"/>
    </source>
</evidence>
<reference evidence="4" key="1">
    <citation type="submission" date="2020-07" db="EMBL/GenBank/DDBJ databases">
        <title>Genomic analysis of a strain of Sedimentibacter Hydroxybenzoicus DSM7310.</title>
        <authorList>
            <person name="Ma S."/>
        </authorList>
    </citation>
    <scope>NUCLEOTIDE SEQUENCE</scope>
    <source>
        <strain evidence="4">DSM 7310</strain>
    </source>
</reference>
<organism evidence="4 5">
    <name type="scientific">Sedimentibacter hydroxybenzoicus DSM 7310</name>
    <dbReference type="NCBI Taxonomy" id="1123245"/>
    <lineage>
        <taxon>Bacteria</taxon>
        <taxon>Bacillati</taxon>
        <taxon>Bacillota</taxon>
        <taxon>Tissierellia</taxon>
        <taxon>Sedimentibacter</taxon>
    </lineage>
</organism>
<dbReference type="SUPFAM" id="SSF117457">
    <property type="entry name" value="FumA C-terminal domain-like"/>
    <property type="match status" value="1"/>
</dbReference>
<name>A0A974GWS5_SEDHY</name>
<dbReference type="InterPro" id="IPR036660">
    <property type="entry name" value="Fe-S_hydroAse_TtdB_cat_sf"/>
</dbReference>
<evidence type="ECO:0000256" key="2">
    <source>
        <dbReference type="ARBA" id="ARBA00023239"/>
    </source>
</evidence>
<dbReference type="InterPro" id="IPR004647">
    <property type="entry name" value="Fe-S_hydro-lyase_TtdB-typ_cat"/>
</dbReference>
<comment type="caution">
    <text evidence="4">The sequence shown here is derived from an EMBL/GenBank/DDBJ whole genome shotgun (WGS) entry which is preliminary data.</text>
</comment>
<evidence type="ECO:0000313" key="4">
    <source>
        <dbReference type="EMBL" id="NYB74812.1"/>
    </source>
</evidence>
<dbReference type="Proteomes" id="UP000611629">
    <property type="component" value="Unassembled WGS sequence"/>
</dbReference>
<keyword evidence="2" id="KW-0456">Lyase</keyword>
<dbReference type="AlphaFoldDB" id="A0A974GWS5"/>
<comment type="similarity">
    <text evidence="1">Belongs to the class-I fumarase family.</text>
</comment>
<dbReference type="PANTHER" id="PTHR43351">
    <property type="entry name" value="L(+)-TARTRATE DEHYDRATASE SUBUNIT BETA"/>
    <property type="match status" value="1"/>
</dbReference>
<proteinExistence type="inferred from homology"/>
<dbReference type="PANTHER" id="PTHR43351:SF2">
    <property type="entry name" value="L(+)-TARTRATE DEHYDRATASE SUBUNIT BETA-RELATED"/>
    <property type="match status" value="1"/>
</dbReference>
<evidence type="ECO:0000256" key="1">
    <source>
        <dbReference type="ARBA" id="ARBA00008876"/>
    </source>
</evidence>
<sequence>MVKKVDTPLTDEVINELRAGDRVLLSGIIYTGRDAAHKRLAELINKGEELPMDIKNQTIYYVGPCPAKPGQVIGSAGPTTSGRMDAYAPLLIDEGLKGMIGKGLRNQQVVDSIVKNNAVYFAAVGGAGALLAEAIKEAEVIAFSDLGAEAIYKLRIEDFPVTVIIDNQGNDLYKIGKEKYKII</sequence>
<dbReference type="EMBL" id="JACBNQ010000013">
    <property type="protein sequence ID" value="NYB74812.1"/>
    <property type="molecule type" value="Genomic_DNA"/>
</dbReference>
<accession>A0A974GWS5</accession>
<dbReference type="NCBIfam" id="NF005310">
    <property type="entry name" value="PRK06842.1"/>
    <property type="match status" value="1"/>
</dbReference>
<dbReference type="RefSeq" id="WP_179238515.1">
    <property type="nucleotide sequence ID" value="NZ_JACBNQ010000013.1"/>
</dbReference>
<keyword evidence="5" id="KW-1185">Reference proteome</keyword>
<dbReference type="GO" id="GO:0016836">
    <property type="term" value="F:hydro-lyase activity"/>
    <property type="evidence" value="ECO:0007669"/>
    <property type="project" value="InterPro"/>
</dbReference>
<dbReference type="Gene3D" id="3.20.130.10">
    <property type="entry name" value="Fe-S hydro-lyase, tartrate dehydratase beta-type, catalytic domain"/>
    <property type="match status" value="1"/>
</dbReference>
<evidence type="ECO:0000259" key="3">
    <source>
        <dbReference type="Pfam" id="PF05683"/>
    </source>
</evidence>
<gene>
    <name evidence="4" type="ORF">HZF24_11755</name>
</gene>
<protein>
    <submittedName>
        <fullName evidence="4">Fe-S-containing hydro-lyase</fullName>
    </submittedName>
</protein>
<feature type="domain" description="Fe-S hydro-lyase tartrate dehydratase beta-type catalytic" evidence="3">
    <location>
        <begin position="5"/>
        <end position="174"/>
    </location>
</feature>